<dbReference type="PANTHER" id="PTHR20932">
    <property type="entry name" value="LYSM AND PUTATIVE PEPTIDOGLYCAN-BINDING DOMAIN-CONTAINING PROTEIN"/>
    <property type="match status" value="1"/>
</dbReference>
<feature type="domain" description="LysM" evidence="2">
    <location>
        <begin position="127"/>
        <end position="164"/>
    </location>
</feature>
<dbReference type="RefSeq" id="XP_018708845.1">
    <property type="nucleotide sequence ID" value="XM_018844395.1"/>
</dbReference>
<accession>A0A168EJH6</accession>
<comment type="caution">
    <text evidence="3">The sequence shown here is derived from an EMBL/GenBank/DDBJ whole genome shotgun (WGS) entry which is preliminary data.</text>
</comment>
<dbReference type="Pfam" id="PF14555">
    <property type="entry name" value="UBA_4"/>
    <property type="match status" value="1"/>
</dbReference>
<dbReference type="CDD" id="cd00118">
    <property type="entry name" value="LysM"/>
    <property type="match status" value="1"/>
</dbReference>
<organism evidence="3 4">
    <name type="scientific">Cordyceps fumosorosea (strain ARSEF 2679)</name>
    <name type="common">Isaria fumosorosea</name>
    <dbReference type="NCBI Taxonomy" id="1081104"/>
    <lineage>
        <taxon>Eukaryota</taxon>
        <taxon>Fungi</taxon>
        <taxon>Dikarya</taxon>
        <taxon>Ascomycota</taxon>
        <taxon>Pezizomycotina</taxon>
        <taxon>Sordariomycetes</taxon>
        <taxon>Hypocreomycetidae</taxon>
        <taxon>Hypocreales</taxon>
        <taxon>Cordycipitaceae</taxon>
        <taxon>Cordyceps</taxon>
    </lineage>
</organism>
<evidence type="ECO:0000313" key="3">
    <source>
        <dbReference type="EMBL" id="OAA73887.1"/>
    </source>
</evidence>
<evidence type="ECO:0000259" key="2">
    <source>
        <dbReference type="Pfam" id="PF01476"/>
    </source>
</evidence>
<dbReference type="Pfam" id="PF01476">
    <property type="entry name" value="LysM"/>
    <property type="match status" value="1"/>
</dbReference>
<dbReference type="Gene3D" id="3.10.350.10">
    <property type="entry name" value="LysM domain"/>
    <property type="match status" value="1"/>
</dbReference>
<dbReference type="InterPro" id="IPR009060">
    <property type="entry name" value="UBA-like_sf"/>
</dbReference>
<dbReference type="OrthoDB" id="2107166at2759"/>
<dbReference type="CDD" id="cd14273">
    <property type="entry name" value="UBA_TAP-C_like"/>
    <property type="match status" value="1"/>
</dbReference>
<dbReference type="InterPro" id="IPR036779">
    <property type="entry name" value="LysM_dom_sf"/>
</dbReference>
<dbReference type="Proteomes" id="UP000076744">
    <property type="component" value="Unassembled WGS sequence"/>
</dbReference>
<dbReference type="SUPFAM" id="SSF46934">
    <property type="entry name" value="UBA-like"/>
    <property type="match status" value="1"/>
</dbReference>
<dbReference type="PANTHER" id="PTHR20932:SF31">
    <property type="entry name" value="RING-TYPE DOMAIN-CONTAINING PROTEIN"/>
    <property type="match status" value="1"/>
</dbReference>
<evidence type="ECO:0000313" key="4">
    <source>
        <dbReference type="Proteomes" id="UP000076744"/>
    </source>
</evidence>
<reference evidence="3 4" key="1">
    <citation type="journal article" date="2016" name="Genome Biol. Evol.">
        <title>Divergent and convergent evolution of fungal pathogenicity.</title>
        <authorList>
            <person name="Shang Y."/>
            <person name="Xiao G."/>
            <person name="Zheng P."/>
            <person name="Cen K."/>
            <person name="Zhan S."/>
            <person name="Wang C."/>
        </authorList>
    </citation>
    <scope>NUCLEOTIDE SEQUENCE [LARGE SCALE GENOMIC DNA]</scope>
    <source>
        <strain evidence="3 4">ARSEF 2679</strain>
    </source>
</reference>
<protein>
    <submittedName>
        <fullName evidence="3">UBA-like protein</fullName>
    </submittedName>
</protein>
<keyword evidence="4" id="KW-1185">Reference proteome</keyword>
<dbReference type="Gene3D" id="1.10.8.10">
    <property type="entry name" value="DNA helicase RuvA subunit, C-terminal domain"/>
    <property type="match status" value="1"/>
</dbReference>
<dbReference type="InterPro" id="IPR018392">
    <property type="entry name" value="LysM"/>
</dbReference>
<name>A0A168EJH6_CORFA</name>
<dbReference type="InterPro" id="IPR045030">
    <property type="entry name" value="LYSM1-4"/>
</dbReference>
<dbReference type="GeneID" id="30017080"/>
<evidence type="ECO:0000256" key="1">
    <source>
        <dbReference type="ARBA" id="ARBA00044955"/>
    </source>
</evidence>
<dbReference type="AlphaFoldDB" id="A0A168EJH6"/>
<gene>
    <name evidence="3" type="ORF">ISF_00788</name>
</gene>
<sequence>METCSTCATILSPDGGKYTSEKPPPDQRRVPCCGRIICGDCIVNNGRFATYCPYCQISSEPNPLPQGLKAPPAYYQAPSRINAAQRPPPPPLSSPPPYMACCNSAAAVEDEKSGADDTLHFLNHEHDSIPSLSLRYGVPQDALRRANHIHSDHLLVARRTVLIPGAFYRAGVSLSPRPVEGEAEELRRAKIRRLMTACKLADYEVARLYLEQAGWDLERAVDDYFGDEAWERAQRRDESKARTGIMQRFFGSRR</sequence>
<comment type="similarity">
    <text evidence="1">Belongs to the secreted LysM effector family.</text>
</comment>
<dbReference type="EMBL" id="AZHB01000001">
    <property type="protein sequence ID" value="OAA73887.1"/>
    <property type="molecule type" value="Genomic_DNA"/>
</dbReference>
<proteinExistence type="inferred from homology"/>